<feature type="chain" id="PRO_5046387417" evidence="5">
    <location>
        <begin position="20"/>
        <end position="387"/>
    </location>
</feature>
<dbReference type="InterPro" id="IPR050553">
    <property type="entry name" value="Thioredoxin_ResA/DsbE_sf"/>
</dbReference>
<keyword evidence="8" id="KW-1185">Reference proteome</keyword>
<dbReference type="PROSITE" id="PS00194">
    <property type="entry name" value="THIOREDOXIN_1"/>
    <property type="match status" value="1"/>
</dbReference>
<accession>A0ABS8U0S9</accession>
<evidence type="ECO:0000256" key="5">
    <source>
        <dbReference type="SAM" id="SignalP"/>
    </source>
</evidence>
<sequence>MTKYILFTAGLVLPSVLFAQQINFNLKGDIKNFNSSGKAYLQYRTDAGTVADSAEVQKGSFSFKGPLPEATKATLTITRNTENFQQQRNADRLTLYLENGNINLQATDSIAKAAINAGQLNKDNIELTVALKPYTDRLRAEYRAYGSLPKHQQTSQAEAELDKRVEAIENEQKAILVPFIKSHQNSLIALDALKTYGGYFPEAAEVEPLYTALSKQVKSSKAGAQHQKWLDGWKKTAVGATAPQFSQADKDGKQVSLASFKGKYVLVDFWASWCGPCRNENPNVVSAYNQYKDRSFTILGVSLDSNRDAWLKAIDDDKLAWTQVSDLKYWKNEVAELYGVRAIPQNFLIGPDGKIVAKNLTGDKLSAKLNEIYKDNKQLTTASTRGK</sequence>
<feature type="signal peptide" evidence="5">
    <location>
        <begin position="1"/>
        <end position="19"/>
    </location>
</feature>
<dbReference type="InterPro" id="IPR036249">
    <property type="entry name" value="Thioredoxin-like_sf"/>
</dbReference>
<keyword evidence="3" id="KW-1015">Disulfide bond</keyword>
<dbReference type="RefSeq" id="WP_232175915.1">
    <property type="nucleotide sequence ID" value="NZ_JAJPWV010000001.1"/>
</dbReference>
<dbReference type="EMBL" id="JAJPWV010000001">
    <property type="protein sequence ID" value="MCD8739857.1"/>
    <property type="molecule type" value="Genomic_DNA"/>
</dbReference>
<keyword evidence="5" id="KW-0732">Signal</keyword>
<dbReference type="Proteomes" id="UP001199919">
    <property type="component" value="Unassembled WGS sequence"/>
</dbReference>
<dbReference type="SUPFAM" id="SSF52833">
    <property type="entry name" value="Thioredoxin-like"/>
    <property type="match status" value="1"/>
</dbReference>
<dbReference type="Pfam" id="PF14289">
    <property type="entry name" value="DUF4369"/>
    <property type="match status" value="1"/>
</dbReference>
<evidence type="ECO:0000256" key="4">
    <source>
        <dbReference type="ARBA" id="ARBA00023284"/>
    </source>
</evidence>
<dbReference type="InterPro" id="IPR013766">
    <property type="entry name" value="Thioredoxin_domain"/>
</dbReference>
<evidence type="ECO:0000259" key="6">
    <source>
        <dbReference type="PROSITE" id="PS51352"/>
    </source>
</evidence>
<dbReference type="PROSITE" id="PS51352">
    <property type="entry name" value="THIOREDOXIN_2"/>
    <property type="match status" value="1"/>
</dbReference>
<dbReference type="InterPro" id="IPR025380">
    <property type="entry name" value="DUF4369"/>
</dbReference>
<feature type="domain" description="Thioredoxin" evidence="6">
    <location>
        <begin position="236"/>
        <end position="378"/>
    </location>
</feature>
<dbReference type="InterPro" id="IPR000866">
    <property type="entry name" value="AhpC/TSA"/>
</dbReference>
<dbReference type="Pfam" id="PF00578">
    <property type="entry name" value="AhpC-TSA"/>
    <property type="match status" value="1"/>
</dbReference>
<dbReference type="PANTHER" id="PTHR42852">
    <property type="entry name" value="THIOL:DISULFIDE INTERCHANGE PROTEIN DSBE"/>
    <property type="match status" value="1"/>
</dbReference>
<comment type="subcellular location">
    <subcellularLocation>
        <location evidence="1">Cell envelope</location>
    </subcellularLocation>
</comment>
<evidence type="ECO:0000256" key="2">
    <source>
        <dbReference type="ARBA" id="ARBA00022748"/>
    </source>
</evidence>
<proteinExistence type="predicted"/>
<gene>
    <name evidence="7" type="ORF">LT679_04530</name>
</gene>
<dbReference type="InterPro" id="IPR017937">
    <property type="entry name" value="Thioredoxin_CS"/>
</dbReference>
<dbReference type="PANTHER" id="PTHR42852:SF6">
    <property type="entry name" value="THIOL:DISULFIDE INTERCHANGE PROTEIN DSBE"/>
    <property type="match status" value="1"/>
</dbReference>
<dbReference type="Gene3D" id="3.40.30.10">
    <property type="entry name" value="Glutaredoxin"/>
    <property type="match status" value="1"/>
</dbReference>
<evidence type="ECO:0000313" key="7">
    <source>
        <dbReference type="EMBL" id="MCD8739857.1"/>
    </source>
</evidence>
<evidence type="ECO:0000256" key="3">
    <source>
        <dbReference type="ARBA" id="ARBA00023157"/>
    </source>
</evidence>
<evidence type="ECO:0000313" key="8">
    <source>
        <dbReference type="Proteomes" id="UP001199919"/>
    </source>
</evidence>
<comment type="caution">
    <text evidence="7">The sequence shown here is derived from an EMBL/GenBank/DDBJ whole genome shotgun (WGS) entry which is preliminary data.</text>
</comment>
<reference evidence="7 8" key="1">
    <citation type="submission" date="2021-12" db="EMBL/GenBank/DDBJ databases">
        <title>Mucilaginibacter roseus genome.</title>
        <authorList>
            <person name="Ferreira J.R."/>
            <person name="Newman J.D."/>
        </authorList>
    </citation>
    <scope>NUCLEOTIDE SEQUENCE [LARGE SCALE GENOMIC DNA]</scope>
    <source>
        <strain evidence="7 8">LMG 28454</strain>
    </source>
</reference>
<keyword evidence="4" id="KW-0676">Redox-active center</keyword>
<dbReference type="CDD" id="cd02966">
    <property type="entry name" value="TlpA_like_family"/>
    <property type="match status" value="1"/>
</dbReference>
<name>A0ABS8U0S9_9SPHI</name>
<keyword evidence="2" id="KW-0201">Cytochrome c-type biogenesis</keyword>
<protein>
    <submittedName>
        <fullName evidence="7">AhpC/TSA family protein</fullName>
    </submittedName>
</protein>
<evidence type="ECO:0000256" key="1">
    <source>
        <dbReference type="ARBA" id="ARBA00004196"/>
    </source>
</evidence>
<organism evidence="7 8">
    <name type="scientific">Mucilaginibacter roseus</name>
    <dbReference type="NCBI Taxonomy" id="1528868"/>
    <lineage>
        <taxon>Bacteria</taxon>
        <taxon>Pseudomonadati</taxon>
        <taxon>Bacteroidota</taxon>
        <taxon>Sphingobacteriia</taxon>
        <taxon>Sphingobacteriales</taxon>
        <taxon>Sphingobacteriaceae</taxon>
        <taxon>Mucilaginibacter</taxon>
    </lineage>
</organism>